<keyword evidence="2" id="KW-0479">Metal-binding</keyword>
<gene>
    <name evidence="4" type="ORF">M569_05227</name>
</gene>
<comment type="caution">
    <text evidence="4">The sequence shown here is derived from an EMBL/GenBank/DDBJ whole genome shotgun (WGS) entry which is preliminary data.</text>
</comment>
<evidence type="ECO:0000313" key="4">
    <source>
        <dbReference type="EMBL" id="EPS69539.1"/>
    </source>
</evidence>
<organism evidence="4 5">
    <name type="scientific">Genlisea aurea</name>
    <dbReference type="NCBI Taxonomy" id="192259"/>
    <lineage>
        <taxon>Eukaryota</taxon>
        <taxon>Viridiplantae</taxon>
        <taxon>Streptophyta</taxon>
        <taxon>Embryophyta</taxon>
        <taxon>Tracheophyta</taxon>
        <taxon>Spermatophyta</taxon>
        <taxon>Magnoliopsida</taxon>
        <taxon>eudicotyledons</taxon>
        <taxon>Gunneridae</taxon>
        <taxon>Pentapetalae</taxon>
        <taxon>asterids</taxon>
        <taxon>lamiids</taxon>
        <taxon>Lamiales</taxon>
        <taxon>Lentibulariaceae</taxon>
        <taxon>Genlisea</taxon>
    </lineage>
</organism>
<dbReference type="PANTHER" id="PTHR33357:SF3">
    <property type="entry name" value="METALLOTHIONEIN-LIKE PROTEIN 3"/>
    <property type="match status" value="1"/>
</dbReference>
<protein>
    <submittedName>
        <fullName evidence="4">Type 3 metallothionein</fullName>
    </submittedName>
</protein>
<sequence length="59" mass="6100">MSGVCGNCDCADKTQCVKNGNVAEMFEIEKIVFVDVPAGAENDCKCGSNCTCAGCKCGK</sequence>
<evidence type="ECO:0000256" key="1">
    <source>
        <dbReference type="ARBA" id="ARBA00005802"/>
    </source>
</evidence>
<evidence type="ECO:0000313" key="5">
    <source>
        <dbReference type="Proteomes" id="UP000015453"/>
    </source>
</evidence>
<comment type="similarity">
    <text evidence="1">Belongs to the metallothionein superfamily. Type 15 family.</text>
</comment>
<evidence type="ECO:0000256" key="3">
    <source>
        <dbReference type="ARBA" id="ARBA00022851"/>
    </source>
</evidence>
<dbReference type="PANTHER" id="PTHR33357">
    <property type="entry name" value="METALLOTHIONEIN-LIKE PROTEIN 3"/>
    <property type="match status" value="1"/>
</dbReference>
<dbReference type="OrthoDB" id="739871at2759"/>
<dbReference type="AlphaFoldDB" id="S8CQS9"/>
<dbReference type="GO" id="GO:0005507">
    <property type="term" value="F:copper ion binding"/>
    <property type="evidence" value="ECO:0007669"/>
    <property type="project" value="InterPro"/>
</dbReference>
<keyword evidence="5" id="KW-1185">Reference proteome</keyword>
<dbReference type="GO" id="GO:0008270">
    <property type="term" value="F:zinc ion binding"/>
    <property type="evidence" value="ECO:0007669"/>
    <property type="project" value="InterPro"/>
</dbReference>
<proteinExistence type="inferred from homology"/>
<keyword evidence="3" id="KW-0480">Metal-thiolate cluster</keyword>
<reference evidence="4 5" key="1">
    <citation type="journal article" date="2013" name="BMC Genomics">
        <title>The miniature genome of a carnivorous plant Genlisea aurea contains a low number of genes and short non-coding sequences.</title>
        <authorList>
            <person name="Leushkin E.V."/>
            <person name="Sutormin R.A."/>
            <person name="Nabieva E.R."/>
            <person name="Penin A.A."/>
            <person name="Kondrashov A.S."/>
            <person name="Logacheva M.D."/>
        </authorList>
    </citation>
    <scope>NUCLEOTIDE SEQUENCE [LARGE SCALE GENOMIC DNA]</scope>
</reference>
<name>S8CQS9_9LAMI</name>
<dbReference type="GO" id="GO:0006878">
    <property type="term" value="P:intracellular copper ion homeostasis"/>
    <property type="evidence" value="ECO:0007669"/>
    <property type="project" value="InterPro"/>
</dbReference>
<evidence type="ECO:0000256" key="2">
    <source>
        <dbReference type="ARBA" id="ARBA00022723"/>
    </source>
</evidence>
<dbReference type="InterPro" id="IPR044671">
    <property type="entry name" value="MT3"/>
</dbReference>
<dbReference type="Proteomes" id="UP000015453">
    <property type="component" value="Unassembled WGS sequence"/>
</dbReference>
<accession>S8CQS9</accession>
<dbReference type="EMBL" id="AUSU01002078">
    <property type="protein sequence ID" value="EPS69539.1"/>
    <property type="molecule type" value="Genomic_DNA"/>
</dbReference>